<comment type="similarity">
    <text evidence="3">Belongs to the protein kinase superfamily. Ser/Thr protein kinase family.</text>
</comment>
<evidence type="ECO:0000256" key="17">
    <source>
        <dbReference type="ARBA" id="ARBA00023136"/>
    </source>
</evidence>
<dbReference type="GO" id="GO:0005524">
    <property type="term" value="F:ATP binding"/>
    <property type="evidence" value="ECO:0007669"/>
    <property type="project" value="UniProtKB-UniRule"/>
</dbReference>
<evidence type="ECO:0000256" key="13">
    <source>
        <dbReference type="ARBA" id="ARBA00022741"/>
    </source>
</evidence>
<dbReference type="Pfam" id="PF00069">
    <property type="entry name" value="Pkinase"/>
    <property type="match status" value="1"/>
</dbReference>
<keyword evidence="17 26" id="KW-0472">Membrane</keyword>
<dbReference type="PROSITE" id="PS00107">
    <property type="entry name" value="PROTEIN_KINASE_ATP"/>
    <property type="match status" value="1"/>
</dbReference>
<name>A0AAQ3TLS7_PASNO</name>
<feature type="domain" description="Protein kinase" evidence="28">
    <location>
        <begin position="787"/>
        <end position="1089"/>
    </location>
</feature>
<evidence type="ECO:0000256" key="2">
    <source>
        <dbReference type="ARBA" id="ARBA00004389"/>
    </source>
</evidence>
<dbReference type="InterPro" id="IPR013210">
    <property type="entry name" value="LRR_N_plant-typ"/>
</dbReference>
<dbReference type="Gene3D" id="3.30.200.20">
    <property type="entry name" value="Phosphorylase Kinase, domain 1"/>
    <property type="match status" value="1"/>
</dbReference>
<evidence type="ECO:0000256" key="7">
    <source>
        <dbReference type="ARBA" id="ARBA00022553"/>
    </source>
</evidence>
<dbReference type="SUPFAM" id="SSF52047">
    <property type="entry name" value="RNI-like"/>
    <property type="match status" value="2"/>
</dbReference>
<keyword evidence="19" id="KW-0325">Glycoprotein</keyword>
<comment type="function">
    <text evidence="23">The processed protein kinase Xa21 chain released by protein cleavage after X.oryzae pv. oryzae protein Ax21 detection translocates into the nucleus where it can bind and regulate WRKY62, a transcription factor. Confers resistance to the bacterial pathogen X.oryzae pv. oryzae (Xoo).</text>
</comment>
<dbReference type="InterPro" id="IPR001611">
    <property type="entry name" value="Leu-rich_rpt"/>
</dbReference>
<keyword evidence="9" id="KW-0808">Transferase</keyword>
<dbReference type="GO" id="GO:0005886">
    <property type="term" value="C:plasma membrane"/>
    <property type="evidence" value="ECO:0007669"/>
    <property type="project" value="UniProtKB-SubCell"/>
</dbReference>
<feature type="chain" id="PRO_5042918438" description="Receptor kinase-like protein Xa21" evidence="27">
    <location>
        <begin position="34"/>
        <end position="1100"/>
    </location>
</feature>
<feature type="binding site" evidence="25">
    <location>
        <position position="816"/>
    </location>
    <ligand>
        <name>ATP</name>
        <dbReference type="ChEBI" id="CHEBI:30616"/>
    </ligand>
</feature>
<gene>
    <name evidence="29" type="ORF">U9M48_022836</name>
</gene>
<dbReference type="Pfam" id="PF13855">
    <property type="entry name" value="LRR_8"/>
    <property type="match status" value="2"/>
</dbReference>
<evidence type="ECO:0000256" key="4">
    <source>
        <dbReference type="ARBA" id="ARBA00012513"/>
    </source>
</evidence>
<dbReference type="InterPro" id="IPR003591">
    <property type="entry name" value="Leu-rich_rpt_typical-subtyp"/>
</dbReference>
<evidence type="ECO:0000256" key="8">
    <source>
        <dbReference type="ARBA" id="ARBA00022614"/>
    </source>
</evidence>
<dbReference type="PROSITE" id="PS51450">
    <property type="entry name" value="LRR"/>
    <property type="match status" value="1"/>
</dbReference>
<evidence type="ECO:0000256" key="6">
    <source>
        <dbReference type="ARBA" id="ARBA00022527"/>
    </source>
</evidence>
<dbReference type="PROSITE" id="PS50011">
    <property type="entry name" value="PROTEIN_KINASE_DOM"/>
    <property type="match status" value="1"/>
</dbReference>
<evidence type="ECO:0000313" key="29">
    <source>
        <dbReference type="EMBL" id="WVZ74677.1"/>
    </source>
</evidence>
<keyword evidence="11 27" id="KW-0732">Signal</keyword>
<dbReference type="PROSITE" id="PS00108">
    <property type="entry name" value="PROTEIN_KINASE_ST"/>
    <property type="match status" value="1"/>
</dbReference>
<dbReference type="GO" id="GO:0004674">
    <property type="term" value="F:protein serine/threonine kinase activity"/>
    <property type="evidence" value="ECO:0007669"/>
    <property type="project" value="UniProtKB-KW"/>
</dbReference>
<evidence type="ECO:0000259" key="28">
    <source>
        <dbReference type="PROSITE" id="PS50011"/>
    </source>
</evidence>
<keyword evidence="18" id="KW-0675">Receptor</keyword>
<feature type="transmembrane region" description="Helical" evidence="26">
    <location>
        <begin position="730"/>
        <end position="751"/>
    </location>
</feature>
<dbReference type="FunFam" id="3.30.200.20:FF:000432">
    <property type="entry name" value="LRR receptor-like serine/threonine-protein kinase EFR"/>
    <property type="match status" value="1"/>
</dbReference>
<evidence type="ECO:0000256" key="16">
    <source>
        <dbReference type="ARBA" id="ARBA00022989"/>
    </source>
</evidence>
<dbReference type="FunFam" id="3.80.10.10:FF:000453">
    <property type="entry name" value="Leucine-rich receptor-like protein kinase family protein"/>
    <property type="match status" value="1"/>
</dbReference>
<dbReference type="InterPro" id="IPR032675">
    <property type="entry name" value="LRR_dom_sf"/>
</dbReference>
<evidence type="ECO:0000256" key="19">
    <source>
        <dbReference type="ARBA" id="ARBA00023180"/>
    </source>
</evidence>
<dbReference type="PANTHER" id="PTHR27008:SF593">
    <property type="entry name" value="OS02G0615800 PROTEIN"/>
    <property type="match status" value="1"/>
</dbReference>
<dbReference type="Proteomes" id="UP001341281">
    <property type="component" value="Chromosome 05"/>
</dbReference>
<evidence type="ECO:0000256" key="23">
    <source>
        <dbReference type="ARBA" id="ARBA00056628"/>
    </source>
</evidence>
<dbReference type="Gene3D" id="1.10.510.10">
    <property type="entry name" value="Transferase(Phosphotransferase) domain 1"/>
    <property type="match status" value="1"/>
</dbReference>
<comment type="catalytic activity">
    <reaction evidence="21">
        <text>L-seryl-[protein] + ATP = O-phospho-L-seryl-[protein] + ADP + H(+)</text>
        <dbReference type="Rhea" id="RHEA:17989"/>
        <dbReference type="Rhea" id="RHEA-COMP:9863"/>
        <dbReference type="Rhea" id="RHEA-COMP:11604"/>
        <dbReference type="ChEBI" id="CHEBI:15378"/>
        <dbReference type="ChEBI" id="CHEBI:29999"/>
        <dbReference type="ChEBI" id="CHEBI:30616"/>
        <dbReference type="ChEBI" id="CHEBI:83421"/>
        <dbReference type="ChEBI" id="CHEBI:456216"/>
        <dbReference type="EC" id="2.7.11.1"/>
    </reaction>
</comment>
<dbReference type="PANTHER" id="PTHR27008">
    <property type="entry name" value="OS04G0122200 PROTEIN"/>
    <property type="match status" value="1"/>
</dbReference>
<dbReference type="FunFam" id="3.80.10.10:FF:000095">
    <property type="entry name" value="LRR receptor-like serine/threonine-protein kinase GSO1"/>
    <property type="match status" value="1"/>
</dbReference>
<dbReference type="InterPro" id="IPR055414">
    <property type="entry name" value="LRR_R13L4/SHOC2-like"/>
</dbReference>
<dbReference type="SMART" id="SM00220">
    <property type="entry name" value="S_TKc"/>
    <property type="match status" value="1"/>
</dbReference>
<dbReference type="InterPro" id="IPR017441">
    <property type="entry name" value="Protein_kinase_ATP_BS"/>
</dbReference>
<feature type="signal peptide" evidence="27">
    <location>
        <begin position="1"/>
        <end position="33"/>
    </location>
</feature>
<reference evidence="29 30" key="1">
    <citation type="submission" date="2024-02" db="EMBL/GenBank/DDBJ databases">
        <title>High-quality chromosome-scale genome assembly of Pensacola bahiagrass (Paspalum notatum Flugge var. saurae).</title>
        <authorList>
            <person name="Vega J.M."/>
            <person name="Podio M."/>
            <person name="Orjuela J."/>
            <person name="Siena L.A."/>
            <person name="Pessino S.C."/>
            <person name="Combes M.C."/>
            <person name="Mariac C."/>
            <person name="Albertini E."/>
            <person name="Pupilli F."/>
            <person name="Ortiz J.P.A."/>
            <person name="Leblanc O."/>
        </authorList>
    </citation>
    <scope>NUCLEOTIDE SEQUENCE [LARGE SCALE GENOMIC DNA]</scope>
    <source>
        <strain evidence="29">R1</strain>
        <tissue evidence="29">Leaf</tissue>
    </source>
</reference>
<keyword evidence="8" id="KW-0433">Leucine-rich repeat</keyword>
<organism evidence="29 30">
    <name type="scientific">Paspalum notatum var. saurae</name>
    <dbReference type="NCBI Taxonomy" id="547442"/>
    <lineage>
        <taxon>Eukaryota</taxon>
        <taxon>Viridiplantae</taxon>
        <taxon>Streptophyta</taxon>
        <taxon>Embryophyta</taxon>
        <taxon>Tracheophyta</taxon>
        <taxon>Spermatophyta</taxon>
        <taxon>Magnoliopsida</taxon>
        <taxon>Liliopsida</taxon>
        <taxon>Poales</taxon>
        <taxon>Poaceae</taxon>
        <taxon>PACMAD clade</taxon>
        <taxon>Panicoideae</taxon>
        <taxon>Andropogonodae</taxon>
        <taxon>Paspaleae</taxon>
        <taxon>Paspalinae</taxon>
        <taxon>Paspalum</taxon>
    </lineage>
</organism>
<dbReference type="AlphaFoldDB" id="A0AAQ3TLS7"/>
<evidence type="ECO:0000256" key="21">
    <source>
        <dbReference type="ARBA" id="ARBA00048679"/>
    </source>
</evidence>
<dbReference type="Pfam" id="PF00560">
    <property type="entry name" value="LRR_1"/>
    <property type="match status" value="6"/>
</dbReference>
<dbReference type="SMART" id="SM00369">
    <property type="entry name" value="LRR_TYP"/>
    <property type="match status" value="13"/>
</dbReference>
<evidence type="ECO:0000256" key="1">
    <source>
        <dbReference type="ARBA" id="ARBA00004162"/>
    </source>
</evidence>
<dbReference type="InterPro" id="IPR011009">
    <property type="entry name" value="Kinase-like_dom_sf"/>
</dbReference>
<dbReference type="GO" id="GO:0051707">
    <property type="term" value="P:response to other organism"/>
    <property type="evidence" value="ECO:0007669"/>
    <property type="project" value="UniProtKB-ARBA"/>
</dbReference>
<dbReference type="InterPro" id="IPR051809">
    <property type="entry name" value="Plant_receptor-like_S/T_kinase"/>
</dbReference>
<feature type="non-terminal residue" evidence="29">
    <location>
        <position position="1"/>
    </location>
</feature>
<evidence type="ECO:0000256" key="10">
    <source>
        <dbReference type="ARBA" id="ARBA00022692"/>
    </source>
</evidence>
<dbReference type="GO" id="GO:0009791">
    <property type="term" value="P:post-embryonic development"/>
    <property type="evidence" value="ECO:0007669"/>
    <property type="project" value="UniProtKB-ARBA"/>
</dbReference>
<keyword evidence="6" id="KW-0723">Serine/threonine-protein kinase</keyword>
<evidence type="ECO:0000256" key="24">
    <source>
        <dbReference type="ARBA" id="ARBA00072040"/>
    </source>
</evidence>
<dbReference type="Gene3D" id="3.80.10.10">
    <property type="entry name" value="Ribonuclease Inhibitor"/>
    <property type="match status" value="3"/>
</dbReference>
<evidence type="ECO:0000256" key="25">
    <source>
        <dbReference type="PROSITE-ProRule" id="PRU10141"/>
    </source>
</evidence>
<evidence type="ECO:0000256" key="5">
    <source>
        <dbReference type="ARBA" id="ARBA00022475"/>
    </source>
</evidence>
<dbReference type="EMBL" id="CP144749">
    <property type="protein sequence ID" value="WVZ74677.1"/>
    <property type="molecule type" value="Genomic_DNA"/>
</dbReference>
<dbReference type="InterPro" id="IPR008271">
    <property type="entry name" value="Ser/Thr_kinase_AS"/>
</dbReference>
<keyword evidence="13 25" id="KW-0547">Nucleotide-binding</keyword>
<keyword evidence="14" id="KW-0418">Kinase</keyword>
<accession>A0AAQ3TLS7</accession>
<keyword evidence="5" id="KW-1003">Cell membrane</keyword>
<dbReference type="Pfam" id="PF08263">
    <property type="entry name" value="LRRNT_2"/>
    <property type="match status" value="1"/>
</dbReference>
<evidence type="ECO:0000256" key="9">
    <source>
        <dbReference type="ARBA" id="ARBA00022679"/>
    </source>
</evidence>
<keyword evidence="15 25" id="KW-0067">ATP-binding</keyword>
<dbReference type="FunFam" id="1.10.510.10:FF:000358">
    <property type="entry name" value="Putative leucine-rich repeat receptor-like serine/threonine-protein kinase"/>
    <property type="match status" value="1"/>
</dbReference>
<keyword evidence="16 26" id="KW-1133">Transmembrane helix</keyword>
<sequence>NNEGLMFSKQAMKLYMFMPLLALLLLFCSNICCSTVSSNSADALALLEFKQAITNTNHPAEALSNWNSSTNICQWKGVTCNPKNRGRVTALDLAGQGLSGPIAGSVGNLTFLHTLNLSTNRFSGQIPPLNNLQKLQVLDLSTNSLQGSIPDTITNCSSLRTLWLFDNSFGGTIPSNIGHLSNILDFELAGNRLTGIIPPSIQNITGLTILYLAGNQLSGAIPDRLDGLRNLWYLSLANNTLEGVIPDALTNCSNLNILYLSGNKLKGTIPPRIGHLIKLEQLFFNGNGLSGIIPPGLVNITDLWSIDLSENQLNGTIPDEFWQMAKIQGLDLSSNNLSGGIPHALFNLSSLNTLSLAYNLLSKTLPSNVGDHLPNLVTLYLGANMFEGPIPASLGNASSLEQLDLSSNNLSGQIPSIFGKLSGLSYLNLERNMFEAIDSAGWEFFQGLTNCRSLEVLSLDSNHLQGFIPNFIGNLSTSLTRLLMGGNNLSGIVPSSIGNLTSLIELSLDVNNLTGTIEEWIGNLTELQNLNLQENSFTGTIPLSISNLAQLIFLSFGENKFTGLIPPTLGNLHQMNNLNLSYNSFQGSIPVMFGDLKQLISLDVSSNKLSGEIPETLGQCQQLVTIKMDQNILTGNIPSAFSNLSGLSVLNLSHNDLSGPLPACLNSLELLTELDLSYNNFGGKIPRGGVFGNATVVSLDGNPRLCGGTIDFHMPSCQVFSRRQGIVNKLVKTLIPIFGFMSLIMLAYIIFHSKKKRSRKPYLLLFSFGKQFPKVSYKDLAQATGDFCESNLIGRGSYGSVYKGKIAPAKTQVAIKVFDLEMRCADKSFISECEVLRNIRHRNLLPILTACSTIDNSGDDFKALVYMFMQNGNLDTWLHQGPSSVAPKRLGLIERMNVAVSIADALAYLHHECGRPIVHCDLKPTNILLDDDMNAHLGDFGIASLVLDSRPTESGHSGPNSSVAVMGTIGYIAPEYAQSIHASTSGDVYSFGVVLLEMLIGKRPTDSMFGDELSIVSFVESNFPDQMFGTIDGHLQEECKGSIKAMPEAEKEIYRCLLALVHVALSCTRLLPRERMNMREVAINLHAIRRSYVAVVIRQQ</sequence>
<evidence type="ECO:0000256" key="3">
    <source>
        <dbReference type="ARBA" id="ARBA00008684"/>
    </source>
</evidence>
<evidence type="ECO:0000256" key="27">
    <source>
        <dbReference type="SAM" id="SignalP"/>
    </source>
</evidence>
<comment type="function">
    <text evidence="22">Receptor kinase that detects X.oryzae pv. oryzae protein Ax21 to promote innate immunity. Following X.oryzae pv. oryzae protein Ax21 detection, undergoes cleavage, releasing the processed protein kinase Xa21 chain.</text>
</comment>
<evidence type="ECO:0000256" key="14">
    <source>
        <dbReference type="ARBA" id="ARBA00022777"/>
    </source>
</evidence>
<comment type="subcellular location">
    <subcellularLocation>
        <location evidence="1">Cell membrane</location>
        <topology evidence="1">Single-pass membrane protein</topology>
    </subcellularLocation>
    <subcellularLocation>
        <location evidence="2">Endoplasmic reticulum membrane</location>
        <topology evidence="2">Single-pass membrane protein</topology>
    </subcellularLocation>
</comment>
<dbReference type="Pfam" id="PF23598">
    <property type="entry name" value="LRR_14"/>
    <property type="match status" value="1"/>
</dbReference>
<keyword evidence="7" id="KW-0597">Phosphoprotein</keyword>
<evidence type="ECO:0000256" key="20">
    <source>
        <dbReference type="ARBA" id="ARBA00047899"/>
    </source>
</evidence>
<keyword evidence="12" id="KW-0677">Repeat</keyword>
<dbReference type="InterPro" id="IPR000719">
    <property type="entry name" value="Prot_kinase_dom"/>
</dbReference>
<dbReference type="FunFam" id="3.80.10.10:FF:000565">
    <property type="entry name" value="Leucine-rich repeat receptor-like kinase protein FLORAL ORGAN NUMBER1"/>
    <property type="match status" value="1"/>
</dbReference>
<keyword evidence="30" id="KW-1185">Reference proteome</keyword>
<keyword evidence="10 26" id="KW-0812">Transmembrane</keyword>
<evidence type="ECO:0000256" key="15">
    <source>
        <dbReference type="ARBA" id="ARBA00022840"/>
    </source>
</evidence>
<evidence type="ECO:0000256" key="18">
    <source>
        <dbReference type="ARBA" id="ARBA00023170"/>
    </source>
</evidence>
<dbReference type="EC" id="2.7.11.1" evidence="4"/>
<dbReference type="SUPFAM" id="SSF56112">
    <property type="entry name" value="Protein kinase-like (PK-like)"/>
    <property type="match status" value="1"/>
</dbReference>
<comment type="catalytic activity">
    <reaction evidence="20">
        <text>L-threonyl-[protein] + ATP = O-phospho-L-threonyl-[protein] + ADP + H(+)</text>
        <dbReference type="Rhea" id="RHEA:46608"/>
        <dbReference type="Rhea" id="RHEA-COMP:11060"/>
        <dbReference type="Rhea" id="RHEA-COMP:11605"/>
        <dbReference type="ChEBI" id="CHEBI:15378"/>
        <dbReference type="ChEBI" id="CHEBI:30013"/>
        <dbReference type="ChEBI" id="CHEBI:30616"/>
        <dbReference type="ChEBI" id="CHEBI:61977"/>
        <dbReference type="ChEBI" id="CHEBI:456216"/>
        <dbReference type="EC" id="2.7.11.1"/>
    </reaction>
</comment>
<dbReference type="GO" id="GO:0005789">
    <property type="term" value="C:endoplasmic reticulum membrane"/>
    <property type="evidence" value="ECO:0007669"/>
    <property type="project" value="UniProtKB-SubCell"/>
</dbReference>
<proteinExistence type="inferred from homology"/>
<evidence type="ECO:0000256" key="26">
    <source>
        <dbReference type="SAM" id="Phobius"/>
    </source>
</evidence>
<dbReference type="GO" id="GO:0006952">
    <property type="term" value="P:defense response"/>
    <property type="evidence" value="ECO:0007669"/>
    <property type="project" value="UniProtKB-ARBA"/>
</dbReference>
<evidence type="ECO:0000256" key="12">
    <source>
        <dbReference type="ARBA" id="ARBA00022737"/>
    </source>
</evidence>
<dbReference type="FunFam" id="3.80.10.10:FF:000383">
    <property type="entry name" value="Leucine-rich repeat receptor protein kinase EMS1"/>
    <property type="match status" value="2"/>
</dbReference>
<protein>
    <recommendedName>
        <fullName evidence="24">Receptor kinase-like protein Xa21</fullName>
        <ecNumber evidence="4">2.7.11.1</ecNumber>
    </recommendedName>
</protein>
<dbReference type="PRINTS" id="PR00019">
    <property type="entry name" value="LEURICHRPT"/>
</dbReference>
<evidence type="ECO:0000313" key="30">
    <source>
        <dbReference type="Proteomes" id="UP001341281"/>
    </source>
</evidence>
<evidence type="ECO:0000256" key="22">
    <source>
        <dbReference type="ARBA" id="ARBA00054320"/>
    </source>
</evidence>
<evidence type="ECO:0000256" key="11">
    <source>
        <dbReference type="ARBA" id="ARBA00022729"/>
    </source>
</evidence>